<dbReference type="AlphaFoldDB" id="A0A0F7PDK4"/>
<dbReference type="GO" id="GO:0051287">
    <property type="term" value="F:NAD binding"/>
    <property type="evidence" value="ECO:0007669"/>
    <property type="project" value="InterPro"/>
</dbReference>
<dbReference type="GO" id="GO:0089714">
    <property type="term" value="F:UDP-N-acetyl-D-mannosamine dehydrogenase activity"/>
    <property type="evidence" value="ECO:0007669"/>
    <property type="project" value="UniProtKB-EC"/>
</dbReference>
<evidence type="ECO:0000256" key="5">
    <source>
        <dbReference type="ARBA" id="ARBA00030172"/>
    </source>
</evidence>
<dbReference type="InterPro" id="IPR014027">
    <property type="entry name" value="UDP-Glc/GDP-Man_DH_C"/>
</dbReference>
<dbReference type="InterPro" id="IPR014026">
    <property type="entry name" value="UDP-Glc/GDP-Man_DH_dimer"/>
</dbReference>
<comment type="catalytic activity">
    <reaction evidence="6">
        <text>UDP-N-acetyl-alpha-D-mannosamine + 2 NAD(+) + H2O = UDP-N-acetyl-alpha-D-mannosaminouronate + 2 NADH + 3 H(+)</text>
        <dbReference type="Rhea" id="RHEA:25780"/>
        <dbReference type="ChEBI" id="CHEBI:15377"/>
        <dbReference type="ChEBI" id="CHEBI:15378"/>
        <dbReference type="ChEBI" id="CHEBI:57540"/>
        <dbReference type="ChEBI" id="CHEBI:57945"/>
        <dbReference type="ChEBI" id="CHEBI:68623"/>
        <dbReference type="ChEBI" id="CHEBI:70731"/>
        <dbReference type="EC" id="1.1.1.336"/>
    </reaction>
</comment>
<reference evidence="9 12" key="1">
    <citation type="journal article" date="2015" name="ISME J.">
        <title>Elemental sulfur and acetate can support life of a novel strictly anaerobic haloarchaeon.</title>
        <authorList>
            <person name="Sorokin D.Y."/>
            <person name="Kublanov I.V."/>
            <person name="Gavrilov S.N."/>
            <person name="Rojo D."/>
            <person name="Roman P."/>
            <person name="Golyshin P.N."/>
            <person name="Slepak V.Z."/>
            <person name="Smedile F."/>
            <person name="Ferrer M."/>
            <person name="Messina E."/>
            <person name="La Cono V."/>
            <person name="Yakimov M.M."/>
        </authorList>
    </citation>
    <scope>NUCLEOTIDE SEQUENCE [LARGE SCALE GENOMIC DNA]</scope>
    <source>
        <strain evidence="9 12">HSR2</strain>
    </source>
</reference>
<evidence type="ECO:0000313" key="10">
    <source>
        <dbReference type="EMBL" id="ALG81814.1"/>
    </source>
</evidence>
<dbReference type="Proteomes" id="UP000060390">
    <property type="component" value="Chromosome"/>
</dbReference>
<dbReference type="Pfam" id="PF03720">
    <property type="entry name" value="UDPG_MGDP_dh_C"/>
    <property type="match status" value="1"/>
</dbReference>
<feature type="domain" description="UDP-glucose/GDP-mannose dehydrogenase C-terminal" evidence="8">
    <location>
        <begin position="324"/>
        <end position="419"/>
    </location>
</feature>
<dbReference type="EMBL" id="CP008874">
    <property type="protein sequence ID" value="AKH97418.1"/>
    <property type="molecule type" value="Genomic_DNA"/>
</dbReference>
<sequence>MTAQMEDEQTRVGVVGLGYVGLPLALAMHDAGYDVVGVDIDADKVEGLRAGESPVNDVTDEEVWTATRNGLTFTTDYSLLSDADGVSIAVPTPLRKTDTPDLSFVLDAAERLATVVPEDCTVVLESTVYPGATEGALADVLAENGATIGEDLYLAFSPERIDPGNEEYGPTDIPKVLGGVTEECGDRAQALYEPVFDEVVRVDSATEAELVKLLENTFRAVNIGLINELAQIAHELDVDIWDAIDAAETKPFGFMPFYPGPGLGGHCIPIDPFYLSWKANEHGVDTRFIDLADTVNREMPQHVVQRIVSQLNDHGTAVSTADVLIIGAAYKPDVSDTRESPAIDIVEGLTGWDATVDYHDPYVPALDIGETTYESVPLTDDRLRSADCVVIVTDHSPLDFDRIVEEASLVFDTRNATSHRDDEHVVRL</sequence>
<evidence type="ECO:0000259" key="8">
    <source>
        <dbReference type="SMART" id="SM00984"/>
    </source>
</evidence>
<accession>A0A0F7PDK4</accession>
<dbReference type="Pfam" id="PF03721">
    <property type="entry name" value="UDPG_MGDP_dh_N"/>
    <property type="match status" value="1"/>
</dbReference>
<dbReference type="PANTHER" id="PTHR43491">
    <property type="entry name" value="UDP-N-ACETYL-D-MANNOSAMINE DEHYDROGENASE"/>
    <property type="match status" value="1"/>
</dbReference>
<name>A0A0F7PDK4_9EURY</name>
<dbReference type="Proteomes" id="UP000069906">
    <property type="component" value="Chromosome"/>
</dbReference>
<dbReference type="EC" id="1.1.1.336" evidence="1"/>
<dbReference type="GO" id="GO:0000271">
    <property type="term" value="P:polysaccharide biosynthetic process"/>
    <property type="evidence" value="ECO:0007669"/>
    <property type="project" value="InterPro"/>
</dbReference>
<dbReference type="KEGG" id="hsu:HLASF_0927"/>
<dbReference type="EMBL" id="CP011564">
    <property type="protein sequence ID" value="ALG81814.1"/>
    <property type="molecule type" value="Genomic_DNA"/>
</dbReference>
<evidence type="ECO:0000256" key="4">
    <source>
        <dbReference type="ARBA" id="ARBA00023027"/>
    </source>
</evidence>
<dbReference type="Gene3D" id="3.40.50.720">
    <property type="entry name" value="NAD(P)-binding Rossmann-like Domain"/>
    <property type="match status" value="2"/>
</dbReference>
<dbReference type="InterPro" id="IPR036220">
    <property type="entry name" value="UDP-Glc/GDP-Man_DH_C_sf"/>
</dbReference>
<protein>
    <recommendedName>
        <fullName evidence="2">UDP-N-acetyl-D-mannosamine dehydrogenase</fullName>
        <ecNumber evidence="1">1.1.1.336</ecNumber>
    </recommendedName>
    <alternativeName>
        <fullName evidence="5">UDP-ManNAc 6-dehydrogenase</fullName>
    </alternativeName>
</protein>
<evidence type="ECO:0000313" key="11">
    <source>
        <dbReference type="Proteomes" id="UP000060390"/>
    </source>
</evidence>
<reference evidence="10 11" key="3">
    <citation type="journal article" date="2016" name="Stand. Genomic Sci.">
        <title>Complete genome sequence of 'Halanaeroarchaeum sulfurireducens' M27-SA2, a sulfur-reducing and acetate-oxidizing haloarchaeon from the deep-sea hypersaline anoxic lake Medee.</title>
        <authorList>
            <person name="Messina E."/>
            <person name="Sorokin D.Y."/>
            <person name="Kublanov I.V."/>
            <person name="Toshchakov S."/>
            <person name="Lopatina A."/>
            <person name="Arcadi E."/>
            <person name="Smedile F."/>
            <person name="La Spada G."/>
            <person name="La Cono V."/>
            <person name="Yakimov M.M."/>
        </authorList>
    </citation>
    <scope>NUCLEOTIDE SEQUENCE [LARGE SCALE GENOMIC DNA]</scope>
    <source>
        <strain evidence="10 11">M27-SA2</strain>
    </source>
</reference>
<keyword evidence="3 9" id="KW-0560">Oxidoreductase</keyword>
<dbReference type="InterPro" id="IPR008927">
    <property type="entry name" value="6-PGluconate_DH-like_C_sf"/>
</dbReference>
<dbReference type="SUPFAM" id="SSF52413">
    <property type="entry name" value="UDP-glucose/GDP-mannose dehydrogenase C-terminal domain"/>
    <property type="match status" value="1"/>
</dbReference>
<evidence type="ECO:0000256" key="7">
    <source>
        <dbReference type="PIRNR" id="PIRNR000124"/>
    </source>
</evidence>
<comment type="similarity">
    <text evidence="7">Belongs to the UDP-glucose/GDP-mannose dehydrogenase family.</text>
</comment>
<dbReference type="HOGENOM" id="CLU_023810_3_2_2"/>
<dbReference type="SUPFAM" id="SSF51735">
    <property type="entry name" value="NAD(P)-binding Rossmann-fold domains"/>
    <property type="match status" value="1"/>
</dbReference>
<evidence type="ECO:0000313" key="9">
    <source>
        <dbReference type="EMBL" id="AKH97418.1"/>
    </source>
</evidence>
<keyword evidence="4" id="KW-0520">NAD</keyword>
<evidence type="ECO:0000313" key="12">
    <source>
        <dbReference type="Proteomes" id="UP000069906"/>
    </source>
</evidence>
<dbReference type="PATRIC" id="fig|1604004.4.peg.968"/>
<dbReference type="InterPro" id="IPR001732">
    <property type="entry name" value="UDP-Glc/GDP-Man_DH_N"/>
</dbReference>
<evidence type="ECO:0000256" key="6">
    <source>
        <dbReference type="ARBA" id="ARBA00049130"/>
    </source>
</evidence>
<proteinExistence type="inferred from homology"/>
<dbReference type="PANTHER" id="PTHR43491:SF1">
    <property type="entry name" value="UDP-N-ACETYL-D-MANNOSAMINE DEHYDROGENASE"/>
    <property type="match status" value="1"/>
</dbReference>
<dbReference type="PIRSF" id="PIRSF500136">
    <property type="entry name" value="UDP_ManNAc_DH"/>
    <property type="match status" value="1"/>
</dbReference>
<dbReference type="STRING" id="1604004.HLASA_0917"/>
<organism evidence="9 12">
    <name type="scientific">Halanaeroarchaeum sulfurireducens</name>
    <dbReference type="NCBI Taxonomy" id="1604004"/>
    <lineage>
        <taxon>Archaea</taxon>
        <taxon>Methanobacteriati</taxon>
        <taxon>Methanobacteriota</taxon>
        <taxon>Stenosarchaea group</taxon>
        <taxon>Halobacteria</taxon>
        <taxon>Halobacteriales</taxon>
        <taxon>Halobacteriaceae</taxon>
        <taxon>Halanaeroarchaeum</taxon>
    </lineage>
</organism>
<dbReference type="PIRSF" id="PIRSF000124">
    <property type="entry name" value="UDPglc_GDPman_dh"/>
    <property type="match status" value="1"/>
</dbReference>
<dbReference type="OrthoDB" id="372050at2157"/>
<evidence type="ECO:0000256" key="3">
    <source>
        <dbReference type="ARBA" id="ARBA00023002"/>
    </source>
</evidence>
<gene>
    <name evidence="9" type="primary">ugd1</name>
    <name evidence="10" type="ORF">HLASA_0917</name>
    <name evidence="9" type="ORF">HLASF_0927</name>
</gene>
<dbReference type="KEGG" id="hsf:HLASA_0917"/>
<evidence type="ECO:0000256" key="2">
    <source>
        <dbReference type="ARBA" id="ARBA00016796"/>
    </source>
</evidence>
<dbReference type="NCBIfam" id="TIGR03026">
    <property type="entry name" value="NDP-sugDHase"/>
    <property type="match status" value="1"/>
</dbReference>
<dbReference type="Pfam" id="PF00984">
    <property type="entry name" value="UDPG_MGDP_dh"/>
    <property type="match status" value="1"/>
</dbReference>
<evidence type="ECO:0000256" key="1">
    <source>
        <dbReference type="ARBA" id="ARBA00012935"/>
    </source>
</evidence>
<dbReference type="SUPFAM" id="SSF48179">
    <property type="entry name" value="6-phosphogluconate dehydrogenase C-terminal domain-like"/>
    <property type="match status" value="1"/>
</dbReference>
<keyword evidence="12" id="KW-1185">Reference proteome</keyword>
<dbReference type="InterPro" id="IPR028359">
    <property type="entry name" value="UDP_ManNAc/GlcNAc_DH"/>
</dbReference>
<reference evidence="11" key="2">
    <citation type="submission" date="2015-05" db="EMBL/GenBank/DDBJ databases">
        <title>Complete genome sequence of Halanaeroarchaeum sulfurireducens type strain M27-SA2, a sulfate-reducer haloarchaeon from marine anoxic lake Medee.</title>
        <authorList>
            <person name="Messina E."/>
            <person name="Kublanov I.V."/>
            <person name="Toshchakov S."/>
            <person name="Arcadi E."/>
            <person name="La Spada G."/>
            <person name="La Cono V."/>
            <person name="Yakimov M.M."/>
        </authorList>
    </citation>
    <scope>NUCLEOTIDE SEQUENCE [LARGE SCALE GENOMIC DNA]</scope>
    <source>
        <strain evidence="11">M27-SA2</strain>
    </source>
</reference>
<dbReference type="InterPro" id="IPR036291">
    <property type="entry name" value="NAD(P)-bd_dom_sf"/>
</dbReference>
<dbReference type="SMART" id="SM00984">
    <property type="entry name" value="UDPG_MGDP_dh_C"/>
    <property type="match status" value="1"/>
</dbReference>
<dbReference type="InterPro" id="IPR017476">
    <property type="entry name" value="UDP-Glc/GDP-Man"/>
</dbReference>
<dbReference type="GO" id="GO:0016628">
    <property type="term" value="F:oxidoreductase activity, acting on the CH-CH group of donors, NAD or NADP as acceptor"/>
    <property type="evidence" value="ECO:0007669"/>
    <property type="project" value="InterPro"/>
</dbReference>